<dbReference type="Pfam" id="PF06580">
    <property type="entry name" value="His_kinase"/>
    <property type="match status" value="1"/>
</dbReference>
<evidence type="ECO:0000256" key="9">
    <source>
        <dbReference type="ARBA" id="ARBA00022777"/>
    </source>
</evidence>
<keyword evidence="5" id="KW-0597">Phosphoprotein</keyword>
<dbReference type="Gene3D" id="3.30.565.10">
    <property type="entry name" value="Histidine kinase-like ATPase, C-terminal domain"/>
    <property type="match status" value="1"/>
</dbReference>
<dbReference type="InterPro" id="IPR011620">
    <property type="entry name" value="Sig_transdc_His_kinase_LytS_TM"/>
</dbReference>
<dbReference type="PANTHER" id="PTHR34220:SF7">
    <property type="entry name" value="SENSOR HISTIDINE KINASE YPDA"/>
    <property type="match status" value="1"/>
</dbReference>
<dbReference type="Pfam" id="PF07694">
    <property type="entry name" value="5TM-5TMR_LYT"/>
    <property type="match status" value="1"/>
</dbReference>
<gene>
    <name evidence="16" type="ORF">J2Z37_002118</name>
</gene>
<keyword evidence="7 14" id="KW-0812">Transmembrane</keyword>
<keyword evidence="9 16" id="KW-0418">Kinase</keyword>
<evidence type="ECO:0000256" key="5">
    <source>
        <dbReference type="ARBA" id="ARBA00022553"/>
    </source>
</evidence>
<dbReference type="InterPro" id="IPR003594">
    <property type="entry name" value="HATPase_dom"/>
</dbReference>
<keyword evidence="8" id="KW-0547">Nucleotide-binding</keyword>
<dbReference type="EMBL" id="JAGGKT010000005">
    <property type="protein sequence ID" value="MBP1932117.1"/>
    <property type="molecule type" value="Genomic_DNA"/>
</dbReference>
<feature type="transmembrane region" description="Helical" evidence="14">
    <location>
        <begin position="149"/>
        <end position="170"/>
    </location>
</feature>
<dbReference type="RefSeq" id="WP_209810182.1">
    <property type="nucleotide sequence ID" value="NZ_JAGGKT010000005.1"/>
</dbReference>
<dbReference type="InterPro" id="IPR010559">
    <property type="entry name" value="Sig_transdc_His_kin_internal"/>
</dbReference>
<keyword evidence="10" id="KW-0067">ATP-binding</keyword>
<evidence type="ECO:0000256" key="7">
    <source>
        <dbReference type="ARBA" id="ARBA00022692"/>
    </source>
</evidence>
<keyword evidence="4" id="KW-1003">Cell membrane</keyword>
<reference evidence="16 17" key="1">
    <citation type="submission" date="2021-03" db="EMBL/GenBank/DDBJ databases">
        <title>Genomic Encyclopedia of Type Strains, Phase IV (KMG-IV): sequencing the most valuable type-strain genomes for metagenomic binning, comparative biology and taxonomic classification.</title>
        <authorList>
            <person name="Goeker M."/>
        </authorList>
    </citation>
    <scope>NUCLEOTIDE SEQUENCE [LARGE SCALE GENOMIC DNA]</scope>
    <source>
        <strain evidence="16 17">DSM 24738</strain>
    </source>
</reference>
<evidence type="ECO:0000256" key="8">
    <source>
        <dbReference type="ARBA" id="ARBA00022741"/>
    </source>
</evidence>
<dbReference type="SMART" id="SM00387">
    <property type="entry name" value="HATPase_c"/>
    <property type="match status" value="1"/>
</dbReference>
<evidence type="ECO:0000259" key="15">
    <source>
        <dbReference type="PROSITE" id="PS50109"/>
    </source>
</evidence>
<name>A0ABS4GPB4_9BACL</name>
<sequence>MWGLLLQLIEETAIIVTIAFVMTRLKIFRLTFQQVPDQRAKILMIAVFGFLDFLSSYTGVVVHQENIPEGFSLTPNDLSIANTRPTGIVIGGLMGGPLVGLTIGFITAIPRVLNGEFTSMATLSAYLLSGFLAGAIGRHFRRDGRIRPYHAVLLGAFVEVIHMSFVFLFSRPHALAHEMIELIAIPLILINALGSWVFTMIFENVLDEEEKTRAFQIRSSFLIADKTLPYFRKGLNEQSSREAAKIIQEFSEADAISITDQTHVIAHVGAGEDHHFSPDQLITKMTEQVLQKGERVIARTPQEISCHDPQCPLQAAIALPLFVREETVGSLILYFSKINRLGSVDEELAEGISKLISTQLELGEIERQANLLRDAEIKALQAQVNPHFLFNAINTIVAICRTDVMLARQLLLNLSTYFRSNLQGARQMLIPLAKEIEHVHAFMSLEQARFPGRYTLKMKLEPGLERVSIPPFVLQPLVENAIGHGLAKRKEEALVEIDIKRHSRHIEITVRDNGGGIPEEKLHLLGKQTIPSVKGTGTALQNIRERLKGIYGPEASMSIESEPYQGTFVQLKIPISVEGESV</sequence>
<evidence type="ECO:0000256" key="12">
    <source>
        <dbReference type="ARBA" id="ARBA00023012"/>
    </source>
</evidence>
<dbReference type="GO" id="GO:0004673">
    <property type="term" value="F:protein histidine kinase activity"/>
    <property type="evidence" value="ECO:0007669"/>
    <property type="project" value="UniProtKB-EC"/>
</dbReference>
<dbReference type="Gene3D" id="1.10.1760.20">
    <property type="match status" value="1"/>
</dbReference>
<dbReference type="InterPro" id="IPR050640">
    <property type="entry name" value="Bact_2-comp_sensor_kinase"/>
</dbReference>
<evidence type="ECO:0000256" key="2">
    <source>
        <dbReference type="ARBA" id="ARBA00004651"/>
    </source>
</evidence>
<keyword evidence="12" id="KW-0902">Two-component regulatory system</keyword>
<dbReference type="PRINTS" id="PR00344">
    <property type="entry name" value="BCTRLSENSOR"/>
</dbReference>
<dbReference type="InterPro" id="IPR004358">
    <property type="entry name" value="Sig_transdc_His_kin-like_C"/>
</dbReference>
<dbReference type="SUPFAM" id="SSF55781">
    <property type="entry name" value="GAF domain-like"/>
    <property type="match status" value="1"/>
</dbReference>
<dbReference type="InterPro" id="IPR005467">
    <property type="entry name" value="His_kinase_dom"/>
</dbReference>
<feature type="domain" description="Histidine kinase" evidence="15">
    <location>
        <begin position="473"/>
        <end position="577"/>
    </location>
</feature>
<dbReference type="SUPFAM" id="SSF55874">
    <property type="entry name" value="ATPase domain of HSP90 chaperone/DNA topoisomerase II/histidine kinase"/>
    <property type="match status" value="1"/>
</dbReference>
<feature type="transmembrane region" description="Helical" evidence="14">
    <location>
        <begin position="88"/>
        <end position="110"/>
    </location>
</feature>
<keyword evidence="11 14" id="KW-1133">Transmembrane helix</keyword>
<dbReference type="SMART" id="SM00065">
    <property type="entry name" value="GAF"/>
    <property type="match status" value="1"/>
</dbReference>
<protein>
    <recommendedName>
        <fullName evidence="3">histidine kinase</fullName>
        <ecNumber evidence="3">2.7.13.3</ecNumber>
    </recommendedName>
</protein>
<evidence type="ECO:0000256" key="4">
    <source>
        <dbReference type="ARBA" id="ARBA00022475"/>
    </source>
</evidence>
<dbReference type="PANTHER" id="PTHR34220">
    <property type="entry name" value="SENSOR HISTIDINE KINASE YPDA"/>
    <property type="match status" value="1"/>
</dbReference>
<evidence type="ECO:0000256" key="13">
    <source>
        <dbReference type="ARBA" id="ARBA00023136"/>
    </source>
</evidence>
<dbReference type="Proteomes" id="UP001519343">
    <property type="component" value="Unassembled WGS sequence"/>
</dbReference>
<proteinExistence type="predicted"/>
<comment type="subcellular location">
    <subcellularLocation>
        <location evidence="2">Cell membrane</location>
        <topology evidence="2">Multi-pass membrane protein</topology>
    </subcellularLocation>
</comment>
<evidence type="ECO:0000313" key="16">
    <source>
        <dbReference type="EMBL" id="MBP1932117.1"/>
    </source>
</evidence>
<feature type="transmembrane region" description="Helical" evidence="14">
    <location>
        <begin position="42"/>
        <end position="62"/>
    </location>
</feature>
<evidence type="ECO:0000256" key="6">
    <source>
        <dbReference type="ARBA" id="ARBA00022679"/>
    </source>
</evidence>
<keyword evidence="6 16" id="KW-0808">Transferase</keyword>
<keyword evidence="13 14" id="KW-0472">Membrane</keyword>
<dbReference type="EC" id="2.7.13.3" evidence="3"/>
<dbReference type="PROSITE" id="PS50109">
    <property type="entry name" value="HIS_KIN"/>
    <property type="match status" value="1"/>
</dbReference>
<evidence type="ECO:0000256" key="10">
    <source>
        <dbReference type="ARBA" id="ARBA00022840"/>
    </source>
</evidence>
<evidence type="ECO:0000256" key="1">
    <source>
        <dbReference type="ARBA" id="ARBA00000085"/>
    </source>
</evidence>
<evidence type="ECO:0000256" key="3">
    <source>
        <dbReference type="ARBA" id="ARBA00012438"/>
    </source>
</evidence>
<feature type="transmembrane region" description="Helical" evidence="14">
    <location>
        <begin position="117"/>
        <end position="137"/>
    </location>
</feature>
<dbReference type="InterPro" id="IPR036890">
    <property type="entry name" value="HATPase_C_sf"/>
</dbReference>
<evidence type="ECO:0000256" key="14">
    <source>
        <dbReference type="SAM" id="Phobius"/>
    </source>
</evidence>
<keyword evidence="17" id="KW-1185">Reference proteome</keyword>
<dbReference type="InterPro" id="IPR029016">
    <property type="entry name" value="GAF-like_dom_sf"/>
</dbReference>
<dbReference type="Pfam" id="PF01590">
    <property type="entry name" value="GAF"/>
    <property type="match status" value="1"/>
</dbReference>
<comment type="catalytic activity">
    <reaction evidence="1">
        <text>ATP + protein L-histidine = ADP + protein N-phospho-L-histidine.</text>
        <dbReference type="EC" id="2.7.13.3"/>
    </reaction>
</comment>
<comment type="caution">
    <text evidence="16">The sequence shown here is derived from an EMBL/GenBank/DDBJ whole genome shotgun (WGS) entry which is preliminary data.</text>
</comment>
<evidence type="ECO:0000256" key="11">
    <source>
        <dbReference type="ARBA" id="ARBA00022989"/>
    </source>
</evidence>
<dbReference type="Pfam" id="PF02518">
    <property type="entry name" value="HATPase_c"/>
    <property type="match status" value="1"/>
</dbReference>
<evidence type="ECO:0000313" key="17">
    <source>
        <dbReference type="Proteomes" id="UP001519343"/>
    </source>
</evidence>
<accession>A0ABS4GPB4</accession>
<organism evidence="16 17">
    <name type="scientific">Ammoniphilus resinae</name>
    <dbReference type="NCBI Taxonomy" id="861532"/>
    <lineage>
        <taxon>Bacteria</taxon>
        <taxon>Bacillati</taxon>
        <taxon>Bacillota</taxon>
        <taxon>Bacilli</taxon>
        <taxon>Bacillales</taxon>
        <taxon>Paenibacillaceae</taxon>
        <taxon>Aneurinibacillus group</taxon>
        <taxon>Ammoniphilus</taxon>
    </lineage>
</organism>
<feature type="transmembrane region" description="Helical" evidence="14">
    <location>
        <begin position="182"/>
        <end position="202"/>
    </location>
</feature>
<dbReference type="InterPro" id="IPR003018">
    <property type="entry name" value="GAF"/>
</dbReference>
<dbReference type="Gene3D" id="3.30.450.40">
    <property type="match status" value="1"/>
</dbReference>